<dbReference type="VEuPathDB" id="FungiDB:BO78DRAFT_449182"/>
<feature type="compositionally biased region" description="Acidic residues" evidence="1">
    <location>
        <begin position="639"/>
        <end position="650"/>
    </location>
</feature>
<feature type="region of interest" description="Disordered" evidence="1">
    <location>
        <begin position="637"/>
        <end position="674"/>
    </location>
</feature>
<evidence type="ECO:0000313" key="3">
    <source>
        <dbReference type="Proteomes" id="UP000248423"/>
    </source>
</evidence>
<feature type="compositionally biased region" description="Acidic residues" evidence="1">
    <location>
        <begin position="10"/>
        <end position="21"/>
    </location>
</feature>
<gene>
    <name evidence="2" type="ORF">BO78DRAFT_449182</name>
</gene>
<evidence type="ECO:0000256" key="1">
    <source>
        <dbReference type="SAM" id="MobiDB-lite"/>
    </source>
</evidence>
<name>A0A319E9M5_ASPSB</name>
<evidence type="ECO:0000313" key="2">
    <source>
        <dbReference type="EMBL" id="PYI04795.1"/>
    </source>
</evidence>
<proteinExistence type="predicted"/>
<dbReference type="EMBL" id="KZ826365">
    <property type="protein sequence ID" value="PYI04795.1"/>
    <property type="molecule type" value="Genomic_DNA"/>
</dbReference>
<accession>A0A319E9M5</accession>
<dbReference type="OrthoDB" id="3549294at2759"/>
<feature type="region of interest" description="Disordered" evidence="1">
    <location>
        <begin position="1"/>
        <end position="31"/>
    </location>
</feature>
<dbReference type="AlphaFoldDB" id="A0A319E9M5"/>
<sequence length="674" mass="75592">MTPRIQCLSDSEEAAPNVDEDGAQKRDANDLRPPQLTWIVADSDALQPRKQQLEDVLNKSRLYWYAIATVGCHYHDRGIKQESANPHHMLWKVPRMHGGPHTTYALYMDASPCQMLCFRASVSWQLDGSTDCDRVLRDKTNTVLLHLGTKDPVPYTLSGDGFRQWIGTEEEVAVGPNYLAILTLGWCYILSACLLEIQGRDDMMKYTGSKAAVYHQATHETATHVVNIGEADDDTSSWWLSILAPGNGWKGIVKQSDNGEFLAPWSVTRTSQESLAIKWQRKTAIETFSSTPMSSSRAFDALSQFALMHNLGSQFHIALATAITVPTHNLHGSTIQLPPPTLTGARCPATPAKCIPPEWIKVYENLSYYINLSCNPETIMSSLCGAFWEPGVPCNLVSPWLHPILNEVPEGKGIAGVPGLYPEVLAVICGIRRPTISALWLGAVAGGLTPLILRRTRRGRPPLDPVAFPWTGCPQSFMDIAGTGPYLHGQCKEQIWRADVWRLLHLPTTEEDDLSYNYPPRTPWEPCGKMEARECALRVASHWNCPRHHFNYQHWSWEPENSPDIHDKGFSTAPVTMPSTPDIDSLRVQGVRQFSHKPLDQNASEEASLDIFLWFIINGEGFPPGKFYKDEWLERIAEEMDTDEEDEEDDGNRSSDTPQADKPNNLEEWLDTIQ</sequence>
<organism evidence="2 3">
    <name type="scientific">Aspergillus sclerotiicarbonarius (strain CBS 121057 / IBT 28362)</name>
    <dbReference type="NCBI Taxonomy" id="1448318"/>
    <lineage>
        <taxon>Eukaryota</taxon>
        <taxon>Fungi</taxon>
        <taxon>Dikarya</taxon>
        <taxon>Ascomycota</taxon>
        <taxon>Pezizomycotina</taxon>
        <taxon>Eurotiomycetes</taxon>
        <taxon>Eurotiomycetidae</taxon>
        <taxon>Eurotiales</taxon>
        <taxon>Aspergillaceae</taxon>
        <taxon>Aspergillus</taxon>
        <taxon>Aspergillus subgen. Circumdati</taxon>
    </lineage>
</organism>
<dbReference type="Proteomes" id="UP000248423">
    <property type="component" value="Unassembled WGS sequence"/>
</dbReference>
<reference evidence="2 3" key="1">
    <citation type="submission" date="2018-02" db="EMBL/GenBank/DDBJ databases">
        <title>The genomes of Aspergillus section Nigri reveals drivers in fungal speciation.</title>
        <authorList>
            <consortium name="DOE Joint Genome Institute"/>
            <person name="Vesth T.C."/>
            <person name="Nybo J."/>
            <person name="Theobald S."/>
            <person name="Brandl J."/>
            <person name="Frisvad J.C."/>
            <person name="Nielsen K.F."/>
            <person name="Lyhne E.K."/>
            <person name="Kogle M.E."/>
            <person name="Kuo A."/>
            <person name="Riley R."/>
            <person name="Clum A."/>
            <person name="Nolan M."/>
            <person name="Lipzen A."/>
            <person name="Salamov A."/>
            <person name="Henrissat B."/>
            <person name="Wiebenga A."/>
            <person name="De vries R.P."/>
            <person name="Grigoriev I.V."/>
            <person name="Mortensen U.H."/>
            <person name="Andersen M.R."/>
            <person name="Baker S.E."/>
        </authorList>
    </citation>
    <scope>NUCLEOTIDE SEQUENCE [LARGE SCALE GENOMIC DNA]</scope>
    <source>
        <strain evidence="2 3">CBS 121057</strain>
    </source>
</reference>
<keyword evidence="3" id="KW-1185">Reference proteome</keyword>
<protein>
    <submittedName>
        <fullName evidence="2">Uncharacterized protein</fullName>
    </submittedName>
</protein>